<dbReference type="InterPro" id="IPR007263">
    <property type="entry name" value="DCC1-like"/>
</dbReference>
<dbReference type="Proteomes" id="UP001501265">
    <property type="component" value="Unassembled WGS sequence"/>
</dbReference>
<evidence type="ECO:0008006" key="3">
    <source>
        <dbReference type="Google" id="ProtNLM"/>
    </source>
</evidence>
<dbReference type="Pfam" id="PF04134">
    <property type="entry name" value="DCC1-like"/>
    <property type="match status" value="1"/>
</dbReference>
<organism evidence="1 2">
    <name type="scientific">Streptomyces ziwulingensis</name>
    <dbReference type="NCBI Taxonomy" id="1045501"/>
    <lineage>
        <taxon>Bacteria</taxon>
        <taxon>Bacillati</taxon>
        <taxon>Actinomycetota</taxon>
        <taxon>Actinomycetes</taxon>
        <taxon>Kitasatosporales</taxon>
        <taxon>Streptomycetaceae</taxon>
        <taxon>Streptomyces</taxon>
    </lineage>
</organism>
<name>A0ABP9ASZ1_9ACTN</name>
<comment type="caution">
    <text evidence="1">The sequence shown here is derived from an EMBL/GenBank/DDBJ whole genome shotgun (WGS) entry which is preliminary data.</text>
</comment>
<proteinExistence type="predicted"/>
<protein>
    <recommendedName>
        <fullName evidence="3">Thiol-disulfide oxidoreductase</fullName>
    </recommendedName>
</protein>
<evidence type="ECO:0000313" key="2">
    <source>
        <dbReference type="Proteomes" id="UP001501265"/>
    </source>
</evidence>
<sequence length="121" mass="13165">MLVYDGDCRFCTTSVTVLQRLLRPDCSVTPWQFADLASLGTTRRRAEYEVLWITPAGTVFGGAQAVARLLLRAGKGWAVLGALLTLPPLRWVAHGVYRIVADNRARLPGGTAACALPADRR</sequence>
<keyword evidence="2" id="KW-1185">Reference proteome</keyword>
<dbReference type="EMBL" id="BAABIG010000005">
    <property type="protein sequence ID" value="GAA4784997.1"/>
    <property type="molecule type" value="Genomic_DNA"/>
</dbReference>
<evidence type="ECO:0000313" key="1">
    <source>
        <dbReference type="EMBL" id="GAA4784997.1"/>
    </source>
</evidence>
<reference evidence="2" key="1">
    <citation type="journal article" date="2019" name="Int. J. Syst. Evol. Microbiol.">
        <title>The Global Catalogue of Microorganisms (GCM) 10K type strain sequencing project: providing services to taxonomists for standard genome sequencing and annotation.</title>
        <authorList>
            <consortium name="The Broad Institute Genomics Platform"/>
            <consortium name="The Broad Institute Genome Sequencing Center for Infectious Disease"/>
            <person name="Wu L."/>
            <person name="Ma J."/>
        </authorList>
    </citation>
    <scope>NUCLEOTIDE SEQUENCE [LARGE SCALE GENOMIC DNA]</scope>
    <source>
        <strain evidence="2">JCM 18081</strain>
    </source>
</reference>
<accession>A0ABP9ASZ1</accession>
<gene>
    <name evidence="1" type="ORF">GCM10023220_05610</name>
</gene>